<organism evidence="3">
    <name type="scientific">hydrothermal vent metagenome</name>
    <dbReference type="NCBI Taxonomy" id="652676"/>
    <lineage>
        <taxon>unclassified sequences</taxon>
        <taxon>metagenomes</taxon>
        <taxon>ecological metagenomes</taxon>
    </lineage>
</organism>
<evidence type="ECO:0000256" key="1">
    <source>
        <dbReference type="ARBA" id="ARBA00022729"/>
    </source>
</evidence>
<dbReference type="Gene3D" id="3.10.50.40">
    <property type="match status" value="1"/>
</dbReference>
<evidence type="ECO:0000313" key="3">
    <source>
        <dbReference type="EMBL" id="VAW88393.1"/>
    </source>
</evidence>
<dbReference type="GO" id="GO:0003755">
    <property type="term" value="F:peptidyl-prolyl cis-trans isomerase activity"/>
    <property type="evidence" value="ECO:0007669"/>
    <property type="project" value="InterPro"/>
</dbReference>
<accession>A0A3B0ZJG2</accession>
<sequence length="330" mass="37274">MRLMVLSLVLGLMAVPALAEQQKTLERSQLALAADVFAVVDGNVISQQTFDTFLHVGKRQRFYHGDIPEAEEVAFRKEVAQRLIDQALKRAAVREREIAAEPAQVKVQLAAIEARYESRPHWRAQREGFLAELLPQVEEQSQFEQLEAQVRDVTEVSEAVVMAYYQANPEQFTTPERLRVSLILLGVEPWAQAAQWQAAMDEAERLIKRLRQGGDFVAMARLHSSDGSGLKGGDLGYVHKGMLAEEAQQVLDKMLVGEVSSAIRLLKGVAIFRVDERVSPVLNPFERVAPRARDLYVREQSEKNWREFMSEMRSSADVQLRDPLLLPISD</sequence>
<dbReference type="InterPro" id="IPR050280">
    <property type="entry name" value="OMP_Chaperone_SurA"/>
</dbReference>
<evidence type="ECO:0000259" key="2">
    <source>
        <dbReference type="PROSITE" id="PS50198"/>
    </source>
</evidence>
<name>A0A3B0ZJG2_9ZZZZ</name>
<dbReference type="SUPFAM" id="SSF109998">
    <property type="entry name" value="Triger factor/SurA peptide-binding domain-like"/>
    <property type="match status" value="1"/>
</dbReference>
<proteinExistence type="predicted"/>
<dbReference type="PANTHER" id="PTHR47637">
    <property type="entry name" value="CHAPERONE SURA"/>
    <property type="match status" value="1"/>
</dbReference>
<keyword evidence="1" id="KW-0732">Signal</keyword>
<gene>
    <name evidence="3" type="ORF">MNBD_GAMMA17-83</name>
</gene>
<dbReference type="PANTHER" id="PTHR47637:SF1">
    <property type="entry name" value="CHAPERONE SURA"/>
    <property type="match status" value="1"/>
</dbReference>
<reference evidence="3" key="1">
    <citation type="submission" date="2018-06" db="EMBL/GenBank/DDBJ databases">
        <authorList>
            <person name="Zhirakovskaya E."/>
        </authorList>
    </citation>
    <scope>NUCLEOTIDE SEQUENCE</scope>
</reference>
<dbReference type="PROSITE" id="PS50198">
    <property type="entry name" value="PPIC_PPIASE_2"/>
    <property type="match status" value="1"/>
</dbReference>
<dbReference type="InterPro" id="IPR027304">
    <property type="entry name" value="Trigger_fact/SurA_dom_sf"/>
</dbReference>
<dbReference type="Gene3D" id="1.10.4030.10">
    <property type="entry name" value="Porin chaperone SurA, peptide-binding domain"/>
    <property type="match status" value="1"/>
</dbReference>
<dbReference type="AlphaFoldDB" id="A0A3B0ZJG2"/>
<dbReference type="InterPro" id="IPR000297">
    <property type="entry name" value="PPIase_PpiC"/>
</dbReference>
<feature type="domain" description="PpiC" evidence="2">
    <location>
        <begin position="175"/>
        <end position="276"/>
    </location>
</feature>
<dbReference type="Pfam" id="PF00639">
    <property type="entry name" value="Rotamase"/>
    <property type="match status" value="1"/>
</dbReference>
<protein>
    <recommendedName>
        <fullName evidence="2">PpiC domain-containing protein</fullName>
    </recommendedName>
</protein>
<dbReference type="EMBL" id="UOFQ01000095">
    <property type="protein sequence ID" value="VAW88393.1"/>
    <property type="molecule type" value="Genomic_DNA"/>
</dbReference>
<dbReference type="InterPro" id="IPR046357">
    <property type="entry name" value="PPIase_dom_sf"/>
</dbReference>
<dbReference type="SUPFAM" id="SSF54534">
    <property type="entry name" value="FKBP-like"/>
    <property type="match status" value="1"/>
</dbReference>